<dbReference type="InterPro" id="IPR006728">
    <property type="entry name" value="YezG-like"/>
</dbReference>
<dbReference type="EMBL" id="WIVU01000002">
    <property type="protein sequence ID" value="MQU04245.1"/>
    <property type="molecule type" value="Genomic_DNA"/>
</dbReference>
<dbReference type="AlphaFoldDB" id="A0A6L5HP44"/>
<sequence>MKHEITDLDEIYTEIGQELINLIPDDFKESWIRTEIFEDAWSISIFYKKPKGTYGYINDDIDSLEEKIKLLHSLYKDNTSEPWSSATFHLTNTFEMNLDLSYEDISDFGKSSERRETWIKNNLGKDAKIDWY</sequence>
<comment type="caution">
    <text evidence="1">The sequence shown here is derived from an EMBL/GenBank/DDBJ whole genome shotgun (WGS) entry which is preliminary data.</text>
</comment>
<dbReference type="SUPFAM" id="SSF160424">
    <property type="entry name" value="BH3703-like"/>
    <property type="match status" value="1"/>
</dbReference>
<dbReference type="Proteomes" id="UP000478064">
    <property type="component" value="Unassembled WGS sequence"/>
</dbReference>
<gene>
    <name evidence="1" type="ORF">GHO27_00950</name>
</gene>
<evidence type="ECO:0000313" key="1">
    <source>
        <dbReference type="EMBL" id="MQU04245.1"/>
    </source>
</evidence>
<proteinExistence type="predicted"/>
<dbReference type="Pfam" id="PF04634">
    <property type="entry name" value="YezG-like"/>
    <property type="match status" value="2"/>
</dbReference>
<accession>A0A6L5HP44</accession>
<organism evidence="1 2">
    <name type="scientific">Pseudomonas helleri</name>
    <dbReference type="NCBI Taxonomy" id="1608996"/>
    <lineage>
        <taxon>Bacteria</taxon>
        <taxon>Pseudomonadati</taxon>
        <taxon>Pseudomonadota</taxon>
        <taxon>Gammaproteobacteria</taxon>
        <taxon>Pseudomonadales</taxon>
        <taxon>Pseudomonadaceae</taxon>
        <taxon>Pseudomonas</taxon>
    </lineage>
</organism>
<dbReference type="RefSeq" id="WP_153372158.1">
    <property type="nucleotide sequence ID" value="NZ_WIVU01000002.1"/>
</dbReference>
<reference evidence="1 2" key="1">
    <citation type="submission" date="2019-10" db="EMBL/GenBank/DDBJ databases">
        <title>Evaluation of single-gene subtyping targets for Pseudomonas.</title>
        <authorList>
            <person name="Reichler S.J."/>
            <person name="Orsi R.H."/>
            <person name="Wiedmann M."/>
            <person name="Martin N.H."/>
            <person name="Murphy S.I."/>
        </authorList>
    </citation>
    <scope>NUCLEOTIDE SEQUENCE [LARGE SCALE GENOMIC DNA]</scope>
    <source>
        <strain evidence="1 2">FSL R10-1637</strain>
    </source>
</reference>
<dbReference type="InterPro" id="IPR036170">
    <property type="entry name" value="YezG-like_sf"/>
</dbReference>
<protein>
    <submittedName>
        <fullName evidence="1">DUF600 family protein</fullName>
    </submittedName>
</protein>
<evidence type="ECO:0000313" key="2">
    <source>
        <dbReference type="Proteomes" id="UP000478064"/>
    </source>
</evidence>
<dbReference type="Gene3D" id="3.30.500.20">
    <property type="entry name" value="BH3703-like domains"/>
    <property type="match status" value="1"/>
</dbReference>
<name>A0A6L5HP44_9PSED</name>